<dbReference type="RefSeq" id="WP_137340779.1">
    <property type="nucleotide sequence ID" value="NZ_BSQH01000003.1"/>
</dbReference>
<evidence type="ECO:0000313" key="1">
    <source>
        <dbReference type="EMBL" id="TKT91632.1"/>
    </source>
</evidence>
<accession>A0A4U6D358</accession>
<gene>
    <name evidence="1" type="ORF">FDK13_14805</name>
</gene>
<dbReference type="AlphaFoldDB" id="A0A4U6D358"/>
<proteinExistence type="predicted"/>
<dbReference type="Proteomes" id="UP000304900">
    <property type="component" value="Unassembled WGS sequence"/>
</dbReference>
<keyword evidence="2" id="KW-1185">Reference proteome</keyword>
<reference evidence="1 2" key="1">
    <citation type="submission" date="2019-05" db="EMBL/GenBank/DDBJ databases">
        <title>Dyadobacter AR-3-8 sp. nov., isolated from arctic soil.</title>
        <authorList>
            <person name="Chaudhary D.K."/>
        </authorList>
    </citation>
    <scope>NUCLEOTIDE SEQUENCE [LARGE SCALE GENOMIC DNA]</scope>
    <source>
        <strain evidence="1 2">AR-3-8</strain>
    </source>
</reference>
<protein>
    <submittedName>
        <fullName evidence="1">DUF2281 domain-containing protein</fullName>
    </submittedName>
</protein>
<evidence type="ECO:0000313" key="2">
    <source>
        <dbReference type="Proteomes" id="UP000304900"/>
    </source>
</evidence>
<dbReference type="EMBL" id="SZVO01000006">
    <property type="protein sequence ID" value="TKT91632.1"/>
    <property type="molecule type" value="Genomic_DNA"/>
</dbReference>
<dbReference type="OrthoDB" id="1365620at2"/>
<comment type="caution">
    <text evidence="1">The sequence shown here is derived from an EMBL/GenBank/DDBJ whole genome shotgun (WGS) entry which is preliminary data.</text>
</comment>
<name>A0A4U6D358_9BACT</name>
<organism evidence="1 2">
    <name type="scientific">Dyadobacter frigoris</name>
    <dbReference type="NCBI Taxonomy" id="2576211"/>
    <lineage>
        <taxon>Bacteria</taxon>
        <taxon>Pseudomonadati</taxon>
        <taxon>Bacteroidota</taxon>
        <taxon>Cytophagia</taxon>
        <taxon>Cytophagales</taxon>
        <taxon>Spirosomataceae</taxon>
        <taxon>Dyadobacter</taxon>
    </lineage>
</organism>
<sequence>MSRDALIKVAIENLSKLSDQKIKEVTDFAEFLLSKSEDSMLVEGIQKMASESKSFDFLNDEEDIYTIADLKEIYK</sequence>